<keyword evidence="2" id="KW-1185">Reference proteome</keyword>
<sequence length="235" mass="25528">MKCILSFRYGFKEVPHLQSGVLSSVPQPTNELWQFSNPKFMRGHPELLASITRKKSAKEMAASQAANHQRGHPRGEGAEGDDHDDDDVNMDGHEMGYSGSATPSGILHKLTASANGGEDTSVADPSAVNKALTVMNQHTSRPVTNCFGGKRWSTGRSRSRAKRNWMFDGMAVGFNADEEGHSIGSGTRESSQNPVRRLGKSRMIGDGTMQLAVEATGSDDDMHGVDDDHLWEDSD</sequence>
<evidence type="ECO:0000313" key="2">
    <source>
        <dbReference type="Proteomes" id="UP001234202"/>
    </source>
</evidence>
<proteinExistence type="predicted"/>
<accession>A0ACC2X2Z0</accession>
<gene>
    <name evidence="1" type="ORF">QFC24_006250</name>
</gene>
<evidence type="ECO:0000313" key="1">
    <source>
        <dbReference type="EMBL" id="KAJ9118420.1"/>
    </source>
</evidence>
<protein>
    <submittedName>
        <fullName evidence="1">Uncharacterized protein</fullName>
    </submittedName>
</protein>
<dbReference type="EMBL" id="JASBWV010000029">
    <property type="protein sequence ID" value="KAJ9118420.1"/>
    <property type="molecule type" value="Genomic_DNA"/>
</dbReference>
<name>A0ACC2X2Z0_9TREE</name>
<comment type="caution">
    <text evidence="1">The sequence shown here is derived from an EMBL/GenBank/DDBJ whole genome shotgun (WGS) entry which is preliminary data.</text>
</comment>
<reference evidence="1" key="1">
    <citation type="submission" date="2023-04" db="EMBL/GenBank/DDBJ databases">
        <title>Draft Genome sequencing of Naganishia species isolated from polar environments using Oxford Nanopore Technology.</title>
        <authorList>
            <person name="Leo P."/>
            <person name="Venkateswaran K."/>
        </authorList>
    </citation>
    <scope>NUCLEOTIDE SEQUENCE</scope>
    <source>
        <strain evidence="1">DBVPG 5303</strain>
    </source>
</reference>
<dbReference type="Proteomes" id="UP001234202">
    <property type="component" value="Unassembled WGS sequence"/>
</dbReference>
<organism evidence="1 2">
    <name type="scientific">Naganishia onofrii</name>
    <dbReference type="NCBI Taxonomy" id="1851511"/>
    <lineage>
        <taxon>Eukaryota</taxon>
        <taxon>Fungi</taxon>
        <taxon>Dikarya</taxon>
        <taxon>Basidiomycota</taxon>
        <taxon>Agaricomycotina</taxon>
        <taxon>Tremellomycetes</taxon>
        <taxon>Filobasidiales</taxon>
        <taxon>Filobasidiaceae</taxon>
        <taxon>Naganishia</taxon>
    </lineage>
</organism>